<dbReference type="AlphaFoldDB" id="A0A3E1YHT8"/>
<keyword evidence="1" id="KW-0645">Protease</keyword>
<dbReference type="RefSeq" id="WP_116974134.1">
    <property type="nucleotide sequence ID" value="NZ_QPMM01000001.1"/>
</dbReference>
<evidence type="ECO:0000313" key="2">
    <source>
        <dbReference type="Proteomes" id="UP000260644"/>
    </source>
</evidence>
<proteinExistence type="predicted"/>
<dbReference type="Proteomes" id="UP000260644">
    <property type="component" value="Unassembled WGS sequence"/>
</dbReference>
<dbReference type="InterPro" id="IPR013784">
    <property type="entry name" value="Carb-bd-like_fold"/>
</dbReference>
<protein>
    <submittedName>
        <fullName evidence="1">Carboxypeptidase regulatory-like domain-containing protein</fullName>
    </submittedName>
</protein>
<reference evidence="1 2" key="1">
    <citation type="submission" date="2018-07" db="EMBL/GenBank/DDBJ databases">
        <title>Chitinophaga K2CV101002-2 sp. nov., isolated from a monsoon evergreen broad-leaved forest soil.</title>
        <authorList>
            <person name="Lv Y."/>
        </authorList>
    </citation>
    <scope>NUCLEOTIDE SEQUENCE [LARGE SCALE GENOMIC DNA]</scope>
    <source>
        <strain evidence="1 2">GDMCC 1.1288</strain>
    </source>
</reference>
<dbReference type="GO" id="GO:0004180">
    <property type="term" value="F:carboxypeptidase activity"/>
    <property type="evidence" value="ECO:0007669"/>
    <property type="project" value="UniProtKB-KW"/>
</dbReference>
<dbReference type="PROSITE" id="PS51257">
    <property type="entry name" value="PROKAR_LIPOPROTEIN"/>
    <property type="match status" value="1"/>
</dbReference>
<keyword evidence="1" id="KW-0121">Carboxypeptidase</keyword>
<evidence type="ECO:0000313" key="1">
    <source>
        <dbReference type="EMBL" id="RFS26941.1"/>
    </source>
</evidence>
<dbReference type="EMBL" id="QPMM01000001">
    <property type="protein sequence ID" value="RFS26941.1"/>
    <property type="molecule type" value="Genomic_DNA"/>
</dbReference>
<gene>
    <name evidence="1" type="ORF">DVR12_03915</name>
</gene>
<keyword evidence="2" id="KW-1185">Reference proteome</keyword>
<dbReference type="Gene3D" id="2.60.40.1120">
    <property type="entry name" value="Carboxypeptidase-like, regulatory domain"/>
    <property type="match status" value="1"/>
</dbReference>
<name>A0A3E1YHT8_9BACT</name>
<accession>A0A3E1YHT8</accession>
<sequence>MRQQLTAGLVALVLLSSCKKDDKKNDNNPGNDSKNPYKVSGIIKDTKGQAIAGAKVRVVNHVLYDVSSDVFSTNYGTYVTPKLDIGGWNIYAWKDITYEGQTYHLRIAPEDNDYNAFSLDKEGYTKNFKLKLSGRIEDVPLSDNSPTTGYYGGTMVFTNLPSEGMQQMPAGTEVKITLTPVAGSKFIDGSEAQFLEKTFTIKKNQFNYFITDIPQCKYKITAKTNGRLILLTDVRDIYGEEPYKESLTYFFKPDPATSYNSGLQSNIETPFFMELF</sequence>
<dbReference type="OrthoDB" id="939978at2"/>
<dbReference type="GO" id="GO:0030246">
    <property type="term" value="F:carbohydrate binding"/>
    <property type="evidence" value="ECO:0007669"/>
    <property type="project" value="InterPro"/>
</dbReference>
<comment type="caution">
    <text evidence="1">The sequence shown here is derived from an EMBL/GenBank/DDBJ whole genome shotgun (WGS) entry which is preliminary data.</text>
</comment>
<organism evidence="1 2">
    <name type="scientific">Chitinophaga silvatica</name>
    <dbReference type="NCBI Taxonomy" id="2282649"/>
    <lineage>
        <taxon>Bacteria</taxon>
        <taxon>Pseudomonadati</taxon>
        <taxon>Bacteroidota</taxon>
        <taxon>Chitinophagia</taxon>
        <taxon>Chitinophagales</taxon>
        <taxon>Chitinophagaceae</taxon>
        <taxon>Chitinophaga</taxon>
    </lineage>
</organism>
<dbReference type="SUPFAM" id="SSF49452">
    <property type="entry name" value="Starch-binding domain-like"/>
    <property type="match status" value="1"/>
</dbReference>
<keyword evidence="1" id="KW-0378">Hydrolase</keyword>